<evidence type="ECO:0000313" key="2">
    <source>
        <dbReference type="EMBL" id="SOZ73194.1"/>
    </source>
</evidence>
<evidence type="ECO:0000313" key="3">
    <source>
        <dbReference type="Proteomes" id="UP000256952"/>
    </source>
</evidence>
<gene>
    <name evidence="2" type="ORF">CBM2613_B50300</name>
</gene>
<reference evidence="2 3" key="1">
    <citation type="submission" date="2018-01" db="EMBL/GenBank/DDBJ databases">
        <authorList>
            <person name="Clerissi C."/>
        </authorList>
    </citation>
    <scope>NUCLEOTIDE SEQUENCE [LARGE SCALE GENOMIC DNA]</scope>
    <source>
        <strain evidence="2">Cupriavidus taiwanensis STM 8556</strain>
    </source>
</reference>
<organism evidence="2 3">
    <name type="scientific">Cupriavidus taiwanensis</name>
    <dbReference type="NCBI Taxonomy" id="164546"/>
    <lineage>
        <taxon>Bacteria</taxon>
        <taxon>Pseudomonadati</taxon>
        <taxon>Pseudomonadota</taxon>
        <taxon>Betaproteobacteria</taxon>
        <taxon>Burkholderiales</taxon>
        <taxon>Burkholderiaceae</taxon>
        <taxon>Cupriavidus</taxon>
    </lineage>
</organism>
<proteinExistence type="predicted"/>
<comment type="caution">
    <text evidence="2">The sequence shown here is derived from an EMBL/GenBank/DDBJ whole genome shotgun (WGS) entry which is preliminary data.</text>
</comment>
<feature type="region of interest" description="Disordered" evidence="1">
    <location>
        <begin position="1"/>
        <end position="29"/>
    </location>
</feature>
<name>A0A976B3D8_9BURK</name>
<protein>
    <submittedName>
        <fullName evidence="2">Uncharacterized protein</fullName>
    </submittedName>
</protein>
<evidence type="ECO:0000256" key="1">
    <source>
        <dbReference type="SAM" id="MobiDB-lite"/>
    </source>
</evidence>
<dbReference type="EMBL" id="OFTH01000047">
    <property type="protein sequence ID" value="SOZ73194.1"/>
    <property type="molecule type" value="Genomic_DNA"/>
</dbReference>
<sequence length="79" mass="7908">MGKSSGAGGEPRFARGRPGVRDQAKRASLPGRRLECSIGVVCRSGVARPVHAVTGFTPAAVCAGDGGGETMPPPPVPPT</sequence>
<accession>A0A976B3D8</accession>
<dbReference type="Proteomes" id="UP000256952">
    <property type="component" value="Chromosome CBM2613_b"/>
</dbReference>
<dbReference type="AlphaFoldDB" id="A0A976B3D8"/>